<keyword evidence="4" id="KW-0699">rRNA-binding</keyword>
<dbReference type="Proteomes" id="UP000808388">
    <property type="component" value="Unassembled WGS sequence"/>
</dbReference>
<comment type="function">
    <text evidence="4">One of the early assembly proteins it binds 23S rRNA. One of the proteins that surrounds the polypeptide exit tunnel on the outside of the ribosome. Forms the main docking site for trigger factor binding to the ribosome.</text>
</comment>
<comment type="subunit">
    <text evidence="4">Part of the 50S ribosomal subunit. Contacts protein L29, and trigger factor when it is bound to the ribosome.</text>
</comment>
<keyword evidence="4" id="KW-0694">RNA-binding</keyword>
<dbReference type="EMBL" id="JACQCQ010000012">
    <property type="protein sequence ID" value="MBI3627702.1"/>
    <property type="molecule type" value="Genomic_DNA"/>
</dbReference>
<evidence type="ECO:0000256" key="1">
    <source>
        <dbReference type="ARBA" id="ARBA00006700"/>
    </source>
</evidence>
<keyword evidence="3 4" id="KW-0687">Ribonucleoprotein</keyword>
<dbReference type="InterPro" id="IPR012677">
    <property type="entry name" value="Nucleotide-bd_a/b_plait_sf"/>
</dbReference>
<dbReference type="InterPro" id="IPR012678">
    <property type="entry name" value="Ribosomal_uL23/eL15/eS24_sf"/>
</dbReference>
<comment type="caution">
    <text evidence="5">The sequence shown here is derived from an EMBL/GenBank/DDBJ whole genome shotgun (WGS) entry which is preliminary data.</text>
</comment>
<protein>
    <recommendedName>
        <fullName evidence="4">Large ribosomal subunit protein uL23</fullName>
    </recommendedName>
</protein>
<dbReference type="HAMAP" id="MF_01369_B">
    <property type="entry name" value="Ribosomal_uL23_B"/>
    <property type="match status" value="1"/>
</dbReference>
<sequence length="139" mass="15075">MGLFSRILGQAEKKSTVKKTEPVRHAEKHEEKVIGPETMAATSVKNAMAGMGMLGSPHMTEKTVRGSEIGVYTFRIPVQIGKVGLRKAIEDRYGVRVMSVNISKTPGKTRRLGRQMGHTAGTTKAVITLEKGKSLELGV</sequence>
<evidence type="ECO:0000256" key="4">
    <source>
        <dbReference type="HAMAP-Rule" id="MF_01369"/>
    </source>
</evidence>
<dbReference type="InterPro" id="IPR013025">
    <property type="entry name" value="Ribosomal_uL23-like"/>
</dbReference>
<dbReference type="GO" id="GO:0003735">
    <property type="term" value="F:structural constituent of ribosome"/>
    <property type="evidence" value="ECO:0007669"/>
    <property type="project" value="InterPro"/>
</dbReference>
<comment type="similarity">
    <text evidence="1 4">Belongs to the universal ribosomal protein uL23 family.</text>
</comment>
<proteinExistence type="inferred from homology"/>
<dbReference type="GO" id="GO:0005840">
    <property type="term" value="C:ribosome"/>
    <property type="evidence" value="ECO:0007669"/>
    <property type="project" value="UniProtKB-KW"/>
</dbReference>
<accession>A0A9D6LS31</accession>
<dbReference type="GO" id="GO:1990904">
    <property type="term" value="C:ribonucleoprotein complex"/>
    <property type="evidence" value="ECO:0007669"/>
    <property type="project" value="UniProtKB-KW"/>
</dbReference>
<dbReference type="GO" id="GO:0006412">
    <property type="term" value="P:translation"/>
    <property type="evidence" value="ECO:0007669"/>
    <property type="project" value="UniProtKB-UniRule"/>
</dbReference>
<reference evidence="5" key="1">
    <citation type="submission" date="2020-07" db="EMBL/GenBank/DDBJ databases">
        <title>Huge and variable diversity of episymbiotic CPR bacteria and DPANN archaea in groundwater ecosystems.</title>
        <authorList>
            <person name="He C.Y."/>
            <person name="Keren R."/>
            <person name="Whittaker M."/>
            <person name="Farag I.F."/>
            <person name="Doudna J."/>
            <person name="Cate J.H.D."/>
            <person name="Banfield J.F."/>
        </authorList>
    </citation>
    <scope>NUCLEOTIDE SEQUENCE</scope>
    <source>
        <strain evidence="5">NC_groundwater_972_Pr1_S-0.2um_49_27</strain>
    </source>
</reference>
<name>A0A9D6LS31_9BACT</name>
<dbReference type="Gene3D" id="3.30.70.330">
    <property type="match status" value="1"/>
</dbReference>
<gene>
    <name evidence="4" type="primary">rplW</name>
    <name evidence="5" type="ORF">HY220_03105</name>
</gene>
<dbReference type="AlphaFoldDB" id="A0A9D6LS31"/>
<organism evidence="5 6">
    <name type="scientific">Candidatus Sungiibacteriota bacterium</name>
    <dbReference type="NCBI Taxonomy" id="2750080"/>
    <lineage>
        <taxon>Bacteria</taxon>
        <taxon>Candidatus Sungiibacteriota</taxon>
    </lineage>
</organism>
<evidence type="ECO:0000313" key="6">
    <source>
        <dbReference type="Proteomes" id="UP000808388"/>
    </source>
</evidence>
<dbReference type="SUPFAM" id="SSF54189">
    <property type="entry name" value="Ribosomal proteins S24e, L23 and L15e"/>
    <property type="match status" value="1"/>
</dbReference>
<evidence type="ECO:0000256" key="2">
    <source>
        <dbReference type="ARBA" id="ARBA00022980"/>
    </source>
</evidence>
<dbReference type="GO" id="GO:0019843">
    <property type="term" value="F:rRNA binding"/>
    <property type="evidence" value="ECO:0007669"/>
    <property type="project" value="UniProtKB-UniRule"/>
</dbReference>
<evidence type="ECO:0000313" key="5">
    <source>
        <dbReference type="EMBL" id="MBI3627702.1"/>
    </source>
</evidence>
<dbReference type="Pfam" id="PF00276">
    <property type="entry name" value="Ribosomal_L23"/>
    <property type="match status" value="1"/>
</dbReference>
<keyword evidence="2 4" id="KW-0689">Ribosomal protein</keyword>
<evidence type="ECO:0000256" key="3">
    <source>
        <dbReference type="ARBA" id="ARBA00023274"/>
    </source>
</evidence>